<dbReference type="RefSeq" id="XP_001579706.1">
    <property type="nucleotide sequence ID" value="XM_001579656.1"/>
</dbReference>
<protein>
    <submittedName>
        <fullName evidence="1">Uncharacterized protein</fullName>
    </submittedName>
</protein>
<gene>
    <name evidence="1" type="ORF">TVAG_063250</name>
</gene>
<reference evidence="1" key="2">
    <citation type="journal article" date="2007" name="Science">
        <title>Draft genome sequence of the sexually transmitted pathogen Trichomonas vaginalis.</title>
        <authorList>
            <person name="Carlton J.M."/>
            <person name="Hirt R.P."/>
            <person name="Silva J.C."/>
            <person name="Delcher A.L."/>
            <person name="Schatz M."/>
            <person name="Zhao Q."/>
            <person name="Wortman J.R."/>
            <person name="Bidwell S.L."/>
            <person name="Alsmark U.C.M."/>
            <person name="Besteiro S."/>
            <person name="Sicheritz-Ponten T."/>
            <person name="Noel C.J."/>
            <person name="Dacks J.B."/>
            <person name="Foster P.G."/>
            <person name="Simillion C."/>
            <person name="Van de Peer Y."/>
            <person name="Miranda-Saavedra D."/>
            <person name="Barton G.J."/>
            <person name="Westrop G.D."/>
            <person name="Mueller S."/>
            <person name="Dessi D."/>
            <person name="Fiori P.L."/>
            <person name="Ren Q."/>
            <person name="Paulsen I."/>
            <person name="Zhang H."/>
            <person name="Bastida-Corcuera F.D."/>
            <person name="Simoes-Barbosa A."/>
            <person name="Brown M.T."/>
            <person name="Hayes R.D."/>
            <person name="Mukherjee M."/>
            <person name="Okumura C.Y."/>
            <person name="Schneider R."/>
            <person name="Smith A.J."/>
            <person name="Vanacova S."/>
            <person name="Villalvazo M."/>
            <person name="Haas B.J."/>
            <person name="Pertea M."/>
            <person name="Feldblyum T.V."/>
            <person name="Utterback T.R."/>
            <person name="Shu C.L."/>
            <person name="Osoegawa K."/>
            <person name="de Jong P.J."/>
            <person name="Hrdy I."/>
            <person name="Horvathova L."/>
            <person name="Zubacova Z."/>
            <person name="Dolezal P."/>
            <person name="Malik S.B."/>
            <person name="Logsdon J.M. Jr."/>
            <person name="Henze K."/>
            <person name="Gupta A."/>
            <person name="Wang C.C."/>
            <person name="Dunne R.L."/>
            <person name="Upcroft J.A."/>
            <person name="Upcroft P."/>
            <person name="White O."/>
            <person name="Salzberg S.L."/>
            <person name="Tang P."/>
            <person name="Chiu C.-H."/>
            <person name="Lee Y.-S."/>
            <person name="Embley T.M."/>
            <person name="Coombs G.H."/>
            <person name="Mottram J.C."/>
            <person name="Tachezy J."/>
            <person name="Fraser-Liggett C.M."/>
            <person name="Johnson P.J."/>
        </authorList>
    </citation>
    <scope>NUCLEOTIDE SEQUENCE [LARGE SCALE GENOMIC DNA]</scope>
    <source>
        <strain evidence="1">G3</strain>
    </source>
</reference>
<dbReference type="InterPro" id="IPR016024">
    <property type="entry name" value="ARM-type_fold"/>
</dbReference>
<dbReference type="VEuPathDB" id="TrichDB:TVAG_063250"/>
<organism evidence="1 2">
    <name type="scientific">Trichomonas vaginalis (strain ATCC PRA-98 / G3)</name>
    <dbReference type="NCBI Taxonomy" id="412133"/>
    <lineage>
        <taxon>Eukaryota</taxon>
        <taxon>Metamonada</taxon>
        <taxon>Parabasalia</taxon>
        <taxon>Trichomonadida</taxon>
        <taxon>Trichomonadidae</taxon>
        <taxon>Trichomonas</taxon>
    </lineage>
</organism>
<dbReference type="AlphaFoldDB" id="A2DLT7"/>
<name>A2DLT7_TRIV3</name>
<dbReference type="KEGG" id="tva:5464234"/>
<dbReference type="Proteomes" id="UP000001542">
    <property type="component" value="Unassembled WGS sequence"/>
</dbReference>
<evidence type="ECO:0000313" key="1">
    <source>
        <dbReference type="EMBL" id="EAY18720.1"/>
    </source>
</evidence>
<keyword evidence="2" id="KW-1185">Reference proteome</keyword>
<sequence length="474" mass="55479">MIEKEENERIEQFIEAKFNDGINLLMSDRFDDILDGSISVLQALKFNPELEIPDEVFIKLLNLACLDPNLKELQLEYTIYDPHVTAPNIILASLKILAYQISFPSKLEILSKNDTISNIASIPLTTVAFNIFTRFFKISPDCYRYLVYETNLFKNIIEAVSNFNPKNYKTWSITNFDTLFRFLTEIFPFYIQNPSDIPLNTDDYLQIIHFSKILLQRADVIVQTSMLKFLSVVVGYDINFASKVVEEEIIPLILNLFDEHFILRVEAHPLIPAFNVLINLSNYSQFESYISNDDLNLWGFIQCIKSSSSFDHVIDKYTSILSCILILIKQSVNYVDETVELIESLSYQKKRVVFLDILARIQRLSTEKFNSLFEQSNFFIYFLTRYHSYVPNETSNIILLTLDIAFRIDKYCILTGKQEFKEFVESDEEFRDWICEIFEDFDTILKEIDDPFKQMILGIVEFTTNLYNYINSVE</sequence>
<reference evidence="1" key="1">
    <citation type="submission" date="2006-10" db="EMBL/GenBank/DDBJ databases">
        <authorList>
            <person name="Amadeo P."/>
            <person name="Zhao Q."/>
            <person name="Wortman J."/>
            <person name="Fraser-Liggett C."/>
            <person name="Carlton J."/>
        </authorList>
    </citation>
    <scope>NUCLEOTIDE SEQUENCE</scope>
    <source>
        <strain evidence="1">G3</strain>
    </source>
</reference>
<accession>A2DLT7</accession>
<dbReference type="InParanoid" id="A2DLT7"/>
<dbReference type="EMBL" id="DS113216">
    <property type="protein sequence ID" value="EAY18720.1"/>
    <property type="molecule type" value="Genomic_DNA"/>
</dbReference>
<dbReference type="VEuPathDB" id="TrichDB:TVAGG3_0581620"/>
<proteinExistence type="predicted"/>
<dbReference type="SUPFAM" id="SSF48371">
    <property type="entry name" value="ARM repeat"/>
    <property type="match status" value="1"/>
</dbReference>
<evidence type="ECO:0000313" key="2">
    <source>
        <dbReference type="Proteomes" id="UP000001542"/>
    </source>
</evidence>